<keyword evidence="2" id="KW-0067">ATP-binding</keyword>
<dbReference type="InterPro" id="IPR008949">
    <property type="entry name" value="Isoprenoid_synthase_dom_sf"/>
</dbReference>
<dbReference type="Gramene" id="mRNA:HanXRQr2_Chr03g0113331">
    <property type="protein sequence ID" value="mRNA:HanXRQr2_Chr03g0113331"/>
    <property type="gene ID" value="HanXRQr2_Chr03g0113331"/>
</dbReference>
<organism evidence="2 3">
    <name type="scientific">Helianthus annuus</name>
    <name type="common">Common sunflower</name>
    <dbReference type="NCBI Taxonomy" id="4232"/>
    <lineage>
        <taxon>Eukaryota</taxon>
        <taxon>Viridiplantae</taxon>
        <taxon>Streptophyta</taxon>
        <taxon>Embryophyta</taxon>
        <taxon>Tracheophyta</taxon>
        <taxon>Spermatophyta</taxon>
        <taxon>Magnoliopsida</taxon>
        <taxon>eudicotyledons</taxon>
        <taxon>Gunneridae</taxon>
        <taxon>Pentapetalae</taxon>
        <taxon>asterids</taxon>
        <taxon>campanulids</taxon>
        <taxon>Asterales</taxon>
        <taxon>Asteraceae</taxon>
        <taxon>Asteroideae</taxon>
        <taxon>Heliantheae alliance</taxon>
        <taxon>Heliantheae</taxon>
        <taxon>Helianthus</taxon>
    </lineage>
</organism>
<dbReference type="EC" id="3.6.4.12" evidence="2"/>
<comment type="caution">
    <text evidence="2">The sequence shown here is derived from an EMBL/GenBank/DDBJ whole genome shotgun (WGS) entry which is preliminary data.</text>
</comment>
<reference evidence="2" key="1">
    <citation type="journal article" date="2017" name="Nature">
        <title>The sunflower genome provides insights into oil metabolism, flowering and Asterid evolution.</title>
        <authorList>
            <person name="Badouin H."/>
            <person name="Gouzy J."/>
            <person name="Grassa C.J."/>
            <person name="Murat F."/>
            <person name="Staton S.E."/>
            <person name="Cottret L."/>
            <person name="Lelandais-Briere C."/>
            <person name="Owens G.L."/>
            <person name="Carrere S."/>
            <person name="Mayjonade B."/>
            <person name="Legrand L."/>
            <person name="Gill N."/>
            <person name="Kane N.C."/>
            <person name="Bowers J.E."/>
            <person name="Hubner S."/>
            <person name="Bellec A."/>
            <person name="Berard A."/>
            <person name="Berges H."/>
            <person name="Blanchet N."/>
            <person name="Boniface M.C."/>
            <person name="Brunel D."/>
            <person name="Catrice O."/>
            <person name="Chaidir N."/>
            <person name="Claudel C."/>
            <person name="Donnadieu C."/>
            <person name="Faraut T."/>
            <person name="Fievet G."/>
            <person name="Helmstetter N."/>
            <person name="King M."/>
            <person name="Knapp S.J."/>
            <person name="Lai Z."/>
            <person name="Le Paslier M.C."/>
            <person name="Lippi Y."/>
            <person name="Lorenzon L."/>
            <person name="Mandel J.R."/>
            <person name="Marage G."/>
            <person name="Marchand G."/>
            <person name="Marquand E."/>
            <person name="Bret-Mestries E."/>
            <person name="Morien E."/>
            <person name="Nambeesan S."/>
            <person name="Nguyen T."/>
            <person name="Pegot-Espagnet P."/>
            <person name="Pouilly N."/>
            <person name="Raftis F."/>
            <person name="Sallet E."/>
            <person name="Schiex T."/>
            <person name="Thomas J."/>
            <person name="Vandecasteele C."/>
            <person name="Vares D."/>
            <person name="Vear F."/>
            <person name="Vautrin S."/>
            <person name="Crespi M."/>
            <person name="Mangin B."/>
            <person name="Burke J.M."/>
            <person name="Salse J."/>
            <person name="Munos S."/>
            <person name="Vincourt P."/>
            <person name="Rieseberg L.H."/>
            <person name="Langlade N.B."/>
        </authorList>
    </citation>
    <scope>NUCLEOTIDE SEQUENCE</scope>
    <source>
        <tissue evidence="2">Leaves</tissue>
    </source>
</reference>
<dbReference type="GO" id="GO:0003678">
    <property type="term" value="F:DNA helicase activity"/>
    <property type="evidence" value="ECO:0007669"/>
    <property type="project" value="UniProtKB-EC"/>
</dbReference>
<comment type="similarity">
    <text evidence="1">Belongs to the FPP/GGPP synthase family.</text>
</comment>
<keyword evidence="3" id="KW-1185">Reference proteome</keyword>
<dbReference type="Gene3D" id="1.10.600.10">
    <property type="entry name" value="Farnesyl Diphosphate Synthase"/>
    <property type="match status" value="1"/>
</dbReference>
<sequence>MEEHDQYESVGLDESLEDERDLDQIMADRRAAEMELDARVGVASQRKLHHLLHDQDSRGYLFFVYNFDPVMRSRLWWYNFDPVMRSRLGWCIEWLQANFLVLDDIMDESHTNRENFMTGYQLVFYRENLTLGCSHSRFGSLSAIREMEGAYRECAVKETSTLWTYIIKVYYLRTGLDRSIWTCTNP</sequence>
<accession>A0A9K3JGR2</accession>
<dbReference type="GO" id="GO:0016787">
    <property type="term" value="F:hydrolase activity"/>
    <property type="evidence" value="ECO:0007669"/>
    <property type="project" value="UniProtKB-KW"/>
</dbReference>
<reference evidence="2" key="2">
    <citation type="submission" date="2020-06" db="EMBL/GenBank/DDBJ databases">
        <title>Helianthus annuus Genome sequencing and assembly Release 2.</title>
        <authorList>
            <person name="Gouzy J."/>
            <person name="Langlade N."/>
            <person name="Munos S."/>
        </authorList>
    </citation>
    <scope>NUCLEOTIDE SEQUENCE</scope>
    <source>
        <tissue evidence="2">Leaves</tissue>
    </source>
</reference>
<protein>
    <submittedName>
        <fullName evidence="2">DNA helicase</fullName>
        <ecNumber evidence="2">3.6.4.12</ecNumber>
    </submittedName>
</protein>
<dbReference type="InterPro" id="IPR000092">
    <property type="entry name" value="Polyprenyl_synt"/>
</dbReference>
<evidence type="ECO:0000313" key="2">
    <source>
        <dbReference type="EMBL" id="KAF5814637.1"/>
    </source>
</evidence>
<name>A0A9K3JGR2_HELAN</name>
<keyword evidence="2" id="KW-0547">Nucleotide-binding</keyword>
<evidence type="ECO:0000313" key="3">
    <source>
        <dbReference type="Proteomes" id="UP000215914"/>
    </source>
</evidence>
<dbReference type="EMBL" id="MNCJ02000318">
    <property type="protein sequence ID" value="KAF5814637.1"/>
    <property type="molecule type" value="Genomic_DNA"/>
</dbReference>
<proteinExistence type="inferred from homology"/>
<gene>
    <name evidence="2" type="ORF">HanXRQr2_Chr03g0113331</name>
</gene>
<dbReference type="Pfam" id="PF00348">
    <property type="entry name" value="polyprenyl_synt"/>
    <property type="match status" value="1"/>
</dbReference>
<evidence type="ECO:0000256" key="1">
    <source>
        <dbReference type="ARBA" id="ARBA00006706"/>
    </source>
</evidence>
<dbReference type="SUPFAM" id="SSF48576">
    <property type="entry name" value="Terpenoid synthases"/>
    <property type="match status" value="1"/>
</dbReference>
<dbReference type="GO" id="GO:0008299">
    <property type="term" value="P:isoprenoid biosynthetic process"/>
    <property type="evidence" value="ECO:0007669"/>
    <property type="project" value="InterPro"/>
</dbReference>
<dbReference type="Proteomes" id="UP000215914">
    <property type="component" value="Unassembled WGS sequence"/>
</dbReference>
<dbReference type="AlphaFoldDB" id="A0A9K3JGR2"/>
<keyword evidence="2" id="KW-0347">Helicase</keyword>
<keyword evidence="2" id="KW-0378">Hydrolase</keyword>
<dbReference type="GO" id="GO:0004659">
    <property type="term" value="F:prenyltransferase activity"/>
    <property type="evidence" value="ECO:0007669"/>
    <property type="project" value="InterPro"/>
</dbReference>